<evidence type="ECO:0000313" key="4">
    <source>
        <dbReference type="Proteomes" id="UP000198531"/>
    </source>
</evidence>
<reference evidence="4" key="1">
    <citation type="submission" date="2016-10" db="EMBL/GenBank/DDBJ databases">
        <authorList>
            <person name="Varghese N."/>
            <person name="Submissions S."/>
        </authorList>
    </citation>
    <scope>NUCLEOTIDE SEQUENCE [LARGE SCALE GENOMIC DNA]</scope>
    <source>
        <strain evidence="4">CGMCC 1.7736</strain>
    </source>
</reference>
<evidence type="ECO:0000313" key="3">
    <source>
        <dbReference type="EMBL" id="SFR47503.1"/>
    </source>
</evidence>
<organism evidence="3 4">
    <name type="scientific">Halogeometricum rufum</name>
    <dbReference type="NCBI Taxonomy" id="553469"/>
    <lineage>
        <taxon>Archaea</taxon>
        <taxon>Methanobacteriati</taxon>
        <taxon>Methanobacteriota</taxon>
        <taxon>Stenosarchaea group</taxon>
        <taxon>Halobacteria</taxon>
        <taxon>Halobacteriales</taxon>
        <taxon>Haloferacaceae</taxon>
        <taxon>Halogeometricum</taxon>
    </lineage>
</organism>
<evidence type="ECO:0000256" key="1">
    <source>
        <dbReference type="SAM" id="MobiDB-lite"/>
    </source>
</evidence>
<protein>
    <submittedName>
        <fullName evidence="3">PGF-CTERM protein</fullName>
    </submittedName>
</protein>
<keyword evidence="2" id="KW-0472">Membrane</keyword>
<keyword evidence="4" id="KW-1185">Reference proteome</keyword>
<dbReference type="AlphaFoldDB" id="A0A1I6GZ76"/>
<proteinExistence type="predicted"/>
<dbReference type="Proteomes" id="UP000198531">
    <property type="component" value="Unassembled WGS sequence"/>
</dbReference>
<sequence length="91" mass="9079">MYSNLRLVVVVALVCSSVFAGTAVAQDATTTTEPTTTETATGEPTTEEPTAGERPDADPMGLTDSPVPGFGAVTAVLALAVAALAARASAR</sequence>
<name>A0A1I6GZ76_9EURY</name>
<dbReference type="EMBL" id="FOYT01000001">
    <property type="protein sequence ID" value="SFR47503.1"/>
    <property type="molecule type" value="Genomic_DNA"/>
</dbReference>
<keyword evidence="2" id="KW-0812">Transmembrane</keyword>
<feature type="region of interest" description="Disordered" evidence="1">
    <location>
        <begin position="25"/>
        <end position="65"/>
    </location>
</feature>
<gene>
    <name evidence="3" type="ORF">SAMN04487947_1861</name>
</gene>
<feature type="compositionally biased region" description="Low complexity" evidence="1">
    <location>
        <begin position="28"/>
        <end position="49"/>
    </location>
</feature>
<accession>A0A1I6GZ76</accession>
<feature type="transmembrane region" description="Helical" evidence="2">
    <location>
        <begin position="67"/>
        <end position="86"/>
    </location>
</feature>
<dbReference type="RefSeq" id="WP_089806709.1">
    <property type="nucleotide sequence ID" value="NZ_FOYT01000001.1"/>
</dbReference>
<evidence type="ECO:0000256" key="2">
    <source>
        <dbReference type="SAM" id="Phobius"/>
    </source>
</evidence>
<dbReference type="STRING" id="553469.SAMN04487947_1861"/>
<keyword evidence="2" id="KW-1133">Transmembrane helix</keyword>